<evidence type="ECO:0000313" key="2">
    <source>
        <dbReference type="EMBL" id="KAJ9564082.1"/>
    </source>
</evidence>
<comment type="caution">
    <text evidence="2">The sequence shown here is derived from an EMBL/GenBank/DDBJ whole genome shotgun (WGS) entry which is preliminary data.</text>
</comment>
<proteinExistence type="predicted"/>
<evidence type="ECO:0000313" key="3">
    <source>
        <dbReference type="Proteomes" id="UP001172457"/>
    </source>
</evidence>
<dbReference type="Proteomes" id="UP001172457">
    <property type="component" value="Chromosome 1"/>
</dbReference>
<name>A0AA38WKA6_9ASTR</name>
<accession>A0AA38WKA6</accession>
<keyword evidence="3" id="KW-1185">Reference proteome</keyword>
<dbReference type="AlphaFoldDB" id="A0AA38WKA6"/>
<organism evidence="2 3">
    <name type="scientific">Centaurea solstitialis</name>
    <name type="common">yellow star-thistle</name>
    <dbReference type="NCBI Taxonomy" id="347529"/>
    <lineage>
        <taxon>Eukaryota</taxon>
        <taxon>Viridiplantae</taxon>
        <taxon>Streptophyta</taxon>
        <taxon>Embryophyta</taxon>
        <taxon>Tracheophyta</taxon>
        <taxon>Spermatophyta</taxon>
        <taxon>Magnoliopsida</taxon>
        <taxon>eudicotyledons</taxon>
        <taxon>Gunneridae</taxon>
        <taxon>Pentapetalae</taxon>
        <taxon>asterids</taxon>
        <taxon>campanulids</taxon>
        <taxon>Asterales</taxon>
        <taxon>Asteraceae</taxon>
        <taxon>Carduoideae</taxon>
        <taxon>Cardueae</taxon>
        <taxon>Centaureinae</taxon>
        <taxon>Centaurea</taxon>
    </lineage>
</organism>
<sequence>MESMSLELTLNPNILFAPRIWSDILNNFSKIPNLHIRLYVVRDLKRKFEIEASRFATQPESFPIAIMFLTDVVRSLKKVEAVTLEEIKKSRTPITHMGNPQSGTLNGWPYANGSHYNDMGNPQSGTLNGWPYANGSHYNAGSSSSANLFGTNLSYAEATVNQNKRKRDSTELGVPPTFMGMPTIPVEFPPTMSRLTSPLGLSANRVGNRTSGGLMFRSSPGVSSTVVTTSRYPAARAPTLAVARAPAPAVVRAPTPAMLDRGKQPMQASGSGSVPARREPIPRFPPYPLN</sequence>
<dbReference type="EMBL" id="JARYMX010000001">
    <property type="protein sequence ID" value="KAJ9564082.1"/>
    <property type="molecule type" value="Genomic_DNA"/>
</dbReference>
<gene>
    <name evidence="2" type="ORF">OSB04_000048</name>
</gene>
<feature type="region of interest" description="Disordered" evidence="1">
    <location>
        <begin position="256"/>
        <end position="290"/>
    </location>
</feature>
<evidence type="ECO:0000256" key="1">
    <source>
        <dbReference type="SAM" id="MobiDB-lite"/>
    </source>
</evidence>
<reference evidence="2" key="1">
    <citation type="submission" date="2023-03" db="EMBL/GenBank/DDBJ databases">
        <title>Chromosome-scale reference genome and RAD-based genetic map of yellow starthistle (Centaurea solstitialis) reveal putative structural variation and QTLs associated with invader traits.</title>
        <authorList>
            <person name="Reatini B."/>
            <person name="Cang F.A."/>
            <person name="Jiang Q."/>
            <person name="Mckibben M.T.W."/>
            <person name="Barker M.S."/>
            <person name="Rieseberg L.H."/>
            <person name="Dlugosch K.M."/>
        </authorList>
    </citation>
    <scope>NUCLEOTIDE SEQUENCE</scope>
    <source>
        <strain evidence="2">CAN-66</strain>
        <tissue evidence="2">Leaf</tissue>
    </source>
</reference>
<protein>
    <submittedName>
        <fullName evidence="2">Uncharacterized protein</fullName>
    </submittedName>
</protein>